<reference evidence="1 2" key="1">
    <citation type="submission" date="2016-04" db="EMBL/GenBank/DDBJ databases">
        <title>Genome sequence of Methanobrevibacter curvatus DSM 11111.</title>
        <authorList>
            <person name="Poehlein A."/>
            <person name="Seedorf H."/>
            <person name="Daniel R."/>
        </authorList>
    </citation>
    <scope>NUCLEOTIDE SEQUENCE [LARGE SCALE GENOMIC DNA]</scope>
    <source>
        <strain evidence="1 2">DSM 11111</strain>
    </source>
</reference>
<gene>
    <name evidence="1" type="ORF">MBCUR_15320</name>
</gene>
<dbReference type="GO" id="GO:0004519">
    <property type="term" value="F:endonuclease activity"/>
    <property type="evidence" value="ECO:0007669"/>
    <property type="project" value="UniProtKB-KW"/>
</dbReference>
<accession>A0A162FCU6</accession>
<keyword evidence="1" id="KW-0255">Endonuclease</keyword>
<protein>
    <submittedName>
        <fullName evidence="1">Bsp6I restriction endonuclease</fullName>
    </submittedName>
</protein>
<evidence type="ECO:0000313" key="2">
    <source>
        <dbReference type="Proteomes" id="UP000077245"/>
    </source>
</evidence>
<dbReference type="STRING" id="49547.MBCUR_15320"/>
<proteinExistence type="predicted"/>
<dbReference type="RefSeq" id="WP_084269624.1">
    <property type="nucleotide sequence ID" value="NZ_LWMV01000193.1"/>
</dbReference>
<keyword evidence="2" id="KW-1185">Reference proteome</keyword>
<name>A0A162FCU6_9EURY</name>
<dbReference type="EMBL" id="LWMV01000193">
    <property type="protein sequence ID" value="KZX11135.1"/>
    <property type="molecule type" value="Genomic_DNA"/>
</dbReference>
<keyword evidence="1" id="KW-0378">Hydrolase</keyword>
<organism evidence="1 2">
    <name type="scientific">Methanobrevibacter curvatus</name>
    <dbReference type="NCBI Taxonomy" id="49547"/>
    <lineage>
        <taxon>Archaea</taxon>
        <taxon>Methanobacteriati</taxon>
        <taxon>Methanobacteriota</taxon>
        <taxon>Methanomada group</taxon>
        <taxon>Methanobacteria</taxon>
        <taxon>Methanobacteriales</taxon>
        <taxon>Methanobacteriaceae</taxon>
        <taxon>Methanobrevibacter</taxon>
    </lineage>
</organism>
<dbReference type="Proteomes" id="UP000077245">
    <property type="component" value="Unassembled WGS sequence"/>
</dbReference>
<dbReference type="InterPro" id="IPR019037">
    <property type="entry name" value="Restrct_endonuc_II_Bsp6I"/>
</dbReference>
<dbReference type="PATRIC" id="fig|49547.3.peg.1636"/>
<dbReference type="AlphaFoldDB" id="A0A162FCU6"/>
<keyword evidence="1" id="KW-0540">Nuclease</keyword>
<dbReference type="Pfam" id="PF09504">
    <property type="entry name" value="RE_Bsp6I"/>
    <property type="match status" value="1"/>
</dbReference>
<evidence type="ECO:0000313" key="1">
    <source>
        <dbReference type="EMBL" id="KZX11135.1"/>
    </source>
</evidence>
<sequence>MKFEIEKVILPEGEFEVEVQKFEEKDRKIFNNIYENWRTLCEDLGKIRSRIVNIPEGLSEGAFCLEMDCWRLTANISKANSSFDCYSPKKNERIQVKSASKIPDLTSFGPKSEWDKIYFMDFYVNGFWDGKFDIYLIENEDIYNHKVNANQTLRDQQKEGRRPRFNIYKDIISIKDLKPIKRGNIKV</sequence>
<comment type="caution">
    <text evidence="1">The sequence shown here is derived from an EMBL/GenBank/DDBJ whole genome shotgun (WGS) entry which is preliminary data.</text>
</comment>